<proteinExistence type="predicted"/>
<evidence type="ECO:0000313" key="3">
    <source>
        <dbReference type="Proteomes" id="UP000239735"/>
    </source>
</evidence>
<gene>
    <name evidence="2" type="ORF">SBA5_220043</name>
</gene>
<keyword evidence="1" id="KW-0472">Membrane</keyword>
<dbReference type="Proteomes" id="UP000239735">
    <property type="component" value="Unassembled WGS sequence"/>
</dbReference>
<evidence type="ECO:0000313" key="2">
    <source>
        <dbReference type="EMBL" id="SPE19197.1"/>
    </source>
</evidence>
<protein>
    <submittedName>
        <fullName evidence="2">Uncharacterized protein</fullName>
    </submittedName>
</protein>
<sequence>MGDDDRDRRGVDRGWVAVFPNCAAGCCCGGRDAGVPISCESEGGARGLTISGRPVPGWRLRLLIQIVFVAALVAAVWRG</sequence>
<keyword evidence="1" id="KW-1133">Transmembrane helix</keyword>
<keyword evidence="1" id="KW-0812">Transmembrane</keyword>
<name>A0A2N9L7C4_9BACT</name>
<reference evidence="3" key="1">
    <citation type="submission" date="2018-02" db="EMBL/GenBank/DDBJ databases">
        <authorList>
            <person name="Hausmann B."/>
        </authorList>
    </citation>
    <scope>NUCLEOTIDE SEQUENCE [LARGE SCALE GENOMIC DNA]</scope>
    <source>
        <strain evidence="3">Peat soil MAG SbA5</strain>
    </source>
</reference>
<feature type="transmembrane region" description="Helical" evidence="1">
    <location>
        <begin position="60"/>
        <end position="77"/>
    </location>
</feature>
<organism evidence="2 3">
    <name type="scientific">Candidatus Sulfuritelmatomonas gaucii</name>
    <dbReference type="NCBI Taxonomy" id="2043161"/>
    <lineage>
        <taxon>Bacteria</taxon>
        <taxon>Pseudomonadati</taxon>
        <taxon>Acidobacteriota</taxon>
        <taxon>Terriglobia</taxon>
        <taxon>Terriglobales</taxon>
        <taxon>Acidobacteriaceae</taxon>
        <taxon>Candidatus Sulfuritelmatomonas</taxon>
    </lineage>
</organism>
<dbReference type="EMBL" id="OKRB01000078">
    <property type="protein sequence ID" value="SPE19197.1"/>
    <property type="molecule type" value="Genomic_DNA"/>
</dbReference>
<dbReference type="AlphaFoldDB" id="A0A2N9L7C4"/>
<evidence type="ECO:0000256" key="1">
    <source>
        <dbReference type="SAM" id="Phobius"/>
    </source>
</evidence>
<accession>A0A2N9L7C4</accession>